<reference evidence="1" key="1">
    <citation type="submission" date="2019-01" db="EMBL/GenBank/DDBJ databases">
        <title>Colletotrichum abscissum LGMF1257.</title>
        <authorList>
            <person name="Baroncelli R."/>
        </authorList>
    </citation>
    <scope>NUCLEOTIDE SEQUENCE</scope>
    <source>
        <strain evidence="1">Ca142</strain>
    </source>
</reference>
<organism evidence="1 2">
    <name type="scientific">Colletotrichum abscissum</name>
    <dbReference type="NCBI Taxonomy" id="1671311"/>
    <lineage>
        <taxon>Eukaryota</taxon>
        <taxon>Fungi</taxon>
        <taxon>Dikarya</taxon>
        <taxon>Ascomycota</taxon>
        <taxon>Pezizomycotina</taxon>
        <taxon>Sordariomycetes</taxon>
        <taxon>Hypocreomycetidae</taxon>
        <taxon>Glomerellales</taxon>
        <taxon>Glomerellaceae</taxon>
        <taxon>Colletotrichum</taxon>
        <taxon>Colletotrichum acutatum species complex</taxon>
    </lineage>
</organism>
<dbReference type="Proteomes" id="UP001056436">
    <property type="component" value="Unassembled WGS sequence"/>
</dbReference>
<keyword evidence="2" id="KW-1185">Reference proteome</keyword>
<dbReference type="AlphaFoldDB" id="A0A9P9XN19"/>
<evidence type="ECO:0000313" key="1">
    <source>
        <dbReference type="EMBL" id="KAI3557125.1"/>
    </source>
</evidence>
<sequence length="355" mass="36439">MAGLLVKTSFSLQGQSAVCAWEPAAIVEAGSVISATFNNPWSSRCEATLQFSDPAYLPVTWTFDPVVCKGQQIGQFSVPRGAPNGDAVVTWRCAGQDSPSCNHVLIRNGLGNMESEELLRLGRVGCITSFFQTTTAMETQTSGSTTLTRLLSSIRTIPTTIFSSPSTRAIPGPEFEITSTSPATLTTATLTTATLTTATLTTATLTTATLTTATLTTATLTTATLTTAMTTDPVWPTTTAGGGGAATTNSITTNMDGSDPGSTSDATTITAPVTQETLTTAATTPILPTTPVAVDTNVPVPTTTTPTDLLTTTTVPDTTKSNVAGTAPLDRNPTTVAVVTMTVTEAGACSTTFTA</sequence>
<dbReference type="EMBL" id="SDAQ01000009">
    <property type="protein sequence ID" value="KAI3557125.1"/>
    <property type="molecule type" value="Genomic_DNA"/>
</dbReference>
<accession>A0A9P9XN19</accession>
<gene>
    <name evidence="1" type="ORF">CABS02_02676</name>
</gene>
<comment type="caution">
    <text evidence="1">The sequence shown here is derived from an EMBL/GenBank/DDBJ whole genome shotgun (WGS) entry which is preliminary data.</text>
</comment>
<proteinExistence type="predicted"/>
<name>A0A9P9XN19_9PEZI</name>
<protein>
    <submittedName>
        <fullName evidence="1">Uncharacterized protein</fullName>
    </submittedName>
</protein>
<evidence type="ECO:0000313" key="2">
    <source>
        <dbReference type="Proteomes" id="UP001056436"/>
    </source>
</evidence>
<dbReference type="OrthoDB" id="5104857at2759"/>
<dbReference type="Gene3D" id="2.160.20.80">
    <property type="entry name" value="E3 ubiquitin-protein ligase SopA"/>
    <property type="match status" value="1"/>
</dbReference>
<dbReference type="SUPFAM" id="SSF141571">
    <property type="entry name" value="Pentapeptide repeat-like"/>
    <property type="match status" value="1"/>
</dbReference>